<proteinExistence type="predicted"/>
<evidence type="ECO:0000313" key="3">
    <source>
        <dbReference type="EMBL" id="KKT40475.1"/>
    </source>
</evidence>
<dbReference type="SUPFAM" id="SSF51735">
    <property type="entry name" value="NAD(P)-binding Rossmann-fold domains"/>
    <property type="match status" value="1"/>
</dbReference>
<dbReference type="Gene3D" id="3.30.360.10">
    <property type="entry name" value="Dihydrodipicolinate Reductase, domain 2"/>
    <property type="match status" value="1"/>
</dbReference>
<accession>A0A0G1H0Q7</accession>
<dbReference type="AlphaFoldDB" id="A0A0G1H0Q7"/>
<dbReference type="PANTHER" id="PTHR11133:SF22">
    <property type="entry name" value="ALPHA-AMINOADIPIC SEMIALDEHYDE SYNTHASE, MITOCHONDRIAL"/>
    <property type="match status" value="1"/>
</dbReference>
<dbReference type="EMBL" id="LCHU01000022">
    <property type="protein sequence ID" value="KKT40475.1"/>
    <property type="molecule type" value="Genomic_DNA"/>
</dbReference>
<dbReference type="PANTHER" id="PTHR11133">
    <property type="entry name" value="SACCHAROPINE DEHYDROGENASE"/>
    <property type="match status" value="1"/>
</dbReference>
<protein>
    <recommendedName>
        <fullName evidence="2">Saccharopine dehydrogenase-like C-terminal domain-containing protein</fullName>
    </recommendedName>
</protein>
<dbReference type="GO" id="GO:0016491">
    <property type="term" value="F:oxidoreductase activity"/>
    <property type="evidence" value="ECO:0007669"/>
    <property type="project" value="UniProtKB-KW"/>
</dbReference>
<dbReference type="SUPFAM" id="SSF55347">
    <property type="entry name" value="Glyceraldehyde-3-phosphate dehydrogenase-like, C-terminal domain"/>
    <property type="match status" value="1"/>
</dbReference>
<dbReference type="InterPro" id="IPR036291">
    <property type="entry name" value="NAD(P)-bd_dom_sf"/>
</dbReference>
<dbReference type="InterPro" id="IPR032095">
    <property type="entry name" value="Sacchrp_dh-like_C"/>
</dbReference>
<dbReference type="Gene3D" id="3.40.50.720">
    <property type="entry name" value="NAD(P)-binding Rossmann-like Domain"/>
    <property type="match status" value="1"/>
</dbReference>
<evidence type="ECO:0000256" key="1">
    <source>
        <dbReference type="ARBA" id="ARBA00023002"/>
    </source>
</evidence>
<name>A0A0G1H0Q7_9BACT</name>
<dbReference type="Pfam" id="PF16653">
    <property type="entry name" value="Sacchrp_dh_C"/>
    <property type="match status" value="1"/>
</dbReference>
<reference evidence="3 4" key="1">
    <citation type="journal article" date="2015" name="Nature">
        <title>rRNA introns, odd ribosomes, and small enigmatic genomes across a large radiation of phyla.</title>
        <authorList>
            <person name="Brown C.T."/>
            <person name="Hug L.A."/>
            <person name="Thomas B.C."/>
            <person name="Sharon I."/>
            <person name="Castelle C.J."/>
            <person name="Singh A."/>
            <person name="Wilkins M.J."/>
            <person name="Williams K.H."/>
            <person name="Banfield J.F."/>
        </authorList>
    </citation>
    <scope>NUCLEOTIDE SEQUENCE [LARGE SCALE GENOMIC DNA]</scope>
</reference>
<keyword evidence="1" id="KW-0560">Oxidoreductase</keyword>
<feature type="domain" description="Saccharopine dehydrogenase-like C-terminal" evidence="2">
    <location>
        <begin position="150"/>
        <end position="390"/>
    </location>
</feature>
<dbReference type="STRING" id="1618647.UW30_C0022G0010"/>
<gene>
    <name evidence="3" type="ORF">UW30_C0022G0010</name>
</gene>
<dbReference type="Proteomes" id="UP000034736">
    <property type="component" value="Unassembled WGS sequence"/>
</dbReference>
<evidence type="ECO:0000259" key="2">
    <source>
        <dbReference type="Pfam" id="PF16653"/>
    </source>
</evidence>
<comment type="caution">
    <text evidence="3">The sequence shown here is derived from an EMBL/GenBank/DDBJ whole genome shotgun (WGS) entry which is preliminary data.</text>
</comment>
<organism evidence="3 4">
    <name type="scientific">Candidatus Giovannonibacteria bacterium GW2011_GWA2_44_13b</name>
    <dbReference type="NCBI Taxonomy" id="1618647"/>
    <lineage>
        <taxon>Bacteria</taxon>
        <taxon>Candidatus Giovannoniibacteriota</taxon>
    </lineage>
</organism>
<sequence length="403" mass="45209">MKYLVIGCGPDSMGEAIAARLLREDGAQVFITDQNLTNVDITYGKIKNPSGTNLKWFLPDGIGLDVIKQKWSLPFYFKNFDMVISGVPAALNPVIAEAVVIANERYGERKTHYCDLGGVLEITKKMIFGKKPDLARRAADLGISLVPDCGLQPGLGNIIAVELLEKFDKKERLESLIIYVGGLPYNFSDPPYYKKLFNLVGLAEIYYNSPLVLHKGKPIKIRKFSHYETMSSREFDLCFGSTDIVLFEAAVTGGLGALPCYLKDYVETLQEKTLRFEGHYKRVKTIPREKFREIFTHWLEGFPVSEKDFTVMKVVATGTSALRNKKNAPQRIKVEKLLYSESDDRWTSMQKTTGFTTAVLAKLIADGRAGPGAFPPEIALDPKIVLEALKKDFNIYERTTPLK</sequence>
<evidence type="ECO:0000313" key="4">
    <source>
        <dbReference type="Proteomes" id="UP000034736"/>
    </source>
</evidence>
<dbReference type="InterPro" id="IPR051168">
    <property type="entry name" value="AASS"/>
</dbReference>